<dbReference type="Gene3D" id="3.30.70.270">
    <property type="match status" value="1"/>
</dbReference>
<organism evidence="5 6">
    <name type="scientific">Ahniella affigens</name>
    <dbReference type="NCBI Taxonomy" id="2021234"/>
    <lineage>
        <taxon>Bacteria</taxon>
        <taxon>Pseudomonadati</taxon>
        <taxon>Pseudomonadota</taxon>
        <taxon>Gammaproteobacteria</taxon>
        <taxon>Lysobacterales</taxon>
        <taxon>Rhodanobacteraceae</taxon>
        <taxon>Ahniella</taxon>
    </lineage>
</organism>
<feature type="signal peptide" evidence="3">
    <location>
        <begin position="1"/>
        <end position="47"/>
    </location>
</feature>
<feature type="transmembrane region" description="Helical" evidence="2">
    <location>
        <begin position="273"/>
        <end position="293"/>
    </location>
</feature>
<dbReference type="Gene3D" id="2.60.40.2380">
    <property type="match status" value="1"/>
</dbReference>
<keyword evidence="6" id="KW-1185">Reference proteome</keyword>
<dbReference type="Pfam" id="PF00990">
    <property type="entry name" value="GGDEF"/>
    <property type="match status" value="1"/>
</dbReference>
<feature type="coiled-coil region" evidence="1">
    <location>
        <begin position="427"/>
        <end position="454"/>
    </location>
</feature>
<dbReference type="PANTHER" id="PTHR46663:SF2">
    <property type="entry name" value="GGDEF DOMAIN-CONTAINING PROTEIN"/>
    <property type="match status" value="1"/>
</dbReference>
<dbReference type="PANTHER" id="PTHR46663">
    <property type="entry name" value="DIGUANYLATE CYCLASE DGCT-RELATED"/>
    <property type="match status" value="1"/>
</dbReference>
<evidence type="ECO:0000313" key="6">
    <source>
        <dbReference type="Proteomes" id="UP000241074"/>
    </source>
</evidence>
<feature type="transmembrane region" description="Helical" evidence="2">
    <location>
        <begin position="305"/>
        <end position="325"/>
    </location>
</feature>
<evidence type="ECO:0000256" key="3">
    <source>
        <dbReference type="SAM" id="SignalP"/>
    </source>
</evidence>
<feature type="transmembrane region" description="Helical" evidence="2">
    <location>
        <begin position="389"/>
        <end position="410"/>
    </location>
</feature>
<feature type="transmembrane region" description="Helical" evidence="2">
    <location>
        <begin position="358"/>
        <end position="377"/>
    </location>
</feature>
<keyword evidence="1" id="KW-0175">Coiled coil</keyword>
<keyword evidence="2" id="KW-0472">Membrane</keyword>
<dbReference type="AlphaFoldDB" id="A0A2P1PX27"/>
<name>A0A2P1PX27_9GAMM</name>
<evidence type="ECO:0000313" key="5">
    <source>
        <dbReference type="EMBL" id="AVP99392.1"/>
    </source>
</evidence>
<dbReference type="InterPro" id="IPR000160">
    <property type="entry name" value="GGDEF_dom"/>
</dbReference>
<protein>
    <recommendedName>
        <fullName evidence="4">GGDEF domain-containing protein</fullName>
    </recommendedName>
</protein>
<dbReference type="SUPFAM" id="SSF55073">
    <property type="entry name" value="Nucleotide cyclase"/>
    <property type="match status" value="1"/>
</dbReference>
<feature type="transmembrane region" description="Helical" evidence="2">
    <location>
        <begin position="331"/>
        <end position="351"/>
    </location>
</feature>
<dbReference type="InterPro" id="IPR011623">
    <property type="entry name" value="7TMR_DISM_rcpt_extracell_dom1"/>
</dbReference>
<feature type="chain" id="PRO_5015117328" description="GGDEF domain-containing protein" evidence="3">
    <location>
        <begin position="48"/>
        <end position="623"/>
    </location>
</feature>
<dbReference type="OrthoDB" id="9803824at2"/>
<feature type="transmembrane region" description="Helical" evidence="2">
    <location>
        <begin position="208"/>
        <end position="229"/>
    </location>
</feature>
<sequence>MPSWYCHSEATLTGLRVRRLATRAAQSCLRTCFAVLALCACALSAMAADNGLVVRCGATDPVPLRPYLSVFRDPTGQLDLAAIRARDSQFESLPAGSGLNLSYTADTVWLRLRIRSACVETESRFVEFDYASLDHAVLFLDADVVQQAGDRVPFSERPFQHRNPLFSVTLAPGADRVLYWRVRSEGSLTINPTLWPPLAFTRHSQHAYAAHAFYFGMLLALAAYNLLLFTVLRERVYLLYVGFVLAVGIGIASIYGLAAEFLWPEWVDWSNRALIISFAFSGVVGPLFTRDFLGTAHAAPGWHRWLGVAAAAHVGMMLVGVFAPMRLGMQLMSLSTIVNCALMWGGGVVCLRRRVPGARLFVLSWAILLLGGILMGLRNFGLLPTNAATLYAMEIGSALEMLLLSFALAARFERIKQERAAAQADALHAQRALVSSLQQQERELEQRVTERTEALAAANARLQSLAALDPLTGLGNRTALYGWLNDLLADRDRRFSLLLVDLDGFKAVNDQLGHAAGDQLLIELSERWHAGLRQGERLARLGGDEFVLISELAAGQDSAEAVAATLRAALKAPMRAAPGASIDASIGVALRQADEDQPDALLRRADRAMYQAKAAGRGRVVLA</sequence>
<keyword evidence="3" id="KW-0732">Signal</keyword>
<dbReference type="NCBIfam" id="TIGR00254">
    <property type="entry name" value="GGDEF"/>
    <property type="match status" value="1"/>
</dbReference>
<dbReference type="InterPro" id="IPR011622">
    <property type="entry name" value="7TMR_DISM_rcpt_extracell_dom2"/>
</dbReference>
<dbReference type="EMBL" id="CP027860">
    <property type="protein sequence ID" value="AVP99392.1"/>
    <property type="molecule type" value="Genomic_DNA"/>
</dbReference>
<feature type="transmembrane region" description="Helical" evidence="2">
    <location>
        <begin position="236"/>
        <end position="258"/>
    </location>
</feature>
<gene>
    <name evidence="5" type="ORF">C7S18_20430</name>
</gene>
<dbReference type="CDD" id="cd01949">
    <property type="entry name" value="GGDEF"/>
    <property type="match status" value="1"/>
</dbReference>
<dbReference type="RefSeq" id="WP_106893310.1">
    <property type="nucleotide sequence ID" value="NZ_CP027860.1"/>
</dbReference>
<evidence type="ECO:0000256" key="1">
    <source>
        <dbReference type="SAM" id="Coils"/>
    </source>
</evidence>
<reference evidence="5 6" key="2">
    <citation type="submission" date="2018-03" db="EMBL/GenBank/DDBJ databases">
        <authorList>
            <person name="Keele B.F."/>
        </authorList>
    </citation>
    <scope>NUCLEOTIDE SEQUENCE [LARGE SCALE GENOMIC DNA]</scope>
    <source>
        <strain evidence="5 6">D13</strain>
    </source>
</reference>
<accession>A0A2P1PX27</accession>
<dbReference type="SMART" id="SM00267">
    <property type="entry name" value="GGDEF"/>
    <property type="match status" value="1"/>
</dbReference>
<dbReference type="KEGG" id="xba:C7S18_20430"/>
<dbReference type="Pfam" id="PF07695">
    <property type="entry name" value="7TMR-DISM_7TM"/>
    <property type="match status" value="1"/>
</dbReference>
<keyword evidence="2" id="KW-0812">Transmembrane</keyword>
<dbReference type="InterPro" id="IPR052163">
    <property type="entry name" value="DGC-Regulatory_Protein"/>
</dbReference>
<evidence type="ECO:0000256" key="2">
    <source>
        <dbReference type="SAM" id="Phobius"/>
    </source>
</evidence>
<dbReference type="Pfam" id="PF07696">
    <property type="entry name" value="7TMR-DISMED2"/>
    <property type="match status" value="1"/>
</dbReference>
<reference evidence="5 6" key="1">
    <citation type="submission" date="2018-03" db="EMBL/GenBank/DDBJ databases">
        <title>Ahniella affigens gen. nov., sp. nov., a gammaproteobacterium isolated from sandy soil near a stream.</title>
        <authorList>
            <person name="Ko Y."/>
            <person name="Kim J.-H."/>
        </authorList>
    </citation>
    <scope>NUCLEOTIDE SEQUENCE [LARGE SCALE GENOMIC DNA]</scope>
    <source>
        <strain evidence="5 6">D13</strain>
    </source>
</reference>
<dbReference type="Proteomes" id="UP000241074">
    <property type="component" value="Chromosome"/>
</dbReference>
<dbReference type="PROSITE" id="PS50887">
    <property type="entry name" value="GGDEF"/>
    <property type="match status" value="1"/>
</dbReference>
<evidence type="ECO:0000259" key="4">
    <source>
        <dbReference type="PROSITE" id="PS50887"/>
    </source>
</evidence>
<feature type="domain" description="GGDEF" evidence="4">
    <location>
        <begin position="493"/>
        <end position="623"/>
    </location>
</feature>
<dbReference type="InterPro" id="IPR029787">
    <property type="entry name" value="Nucleotide_cyclase"/>
</dbReference>
<dbReference type="InterPro" id="IPR043128">
    <property type="entry name" value="Rev_trsase/Diguanyl_cyclase"/>
</dbReference>
<keyword evidence="2" id="KW-1133">Transmembrane helix</keyword>
<proteinExistence type="predicted"/>